<evidence type="ECO:0000313" key="3">
    <source>
        <dbReference type="EMBL" id="KAG7394514.1"/>
    </source>
</evidence>
<dbReference type="EMBL" id="JAGDFL010000268">
    <property type="protein sequence ID" value="KAG7394514.1"/>
    <property type="molecule type" value="Genomic_DNA"/>
</dbReference>
<evidence type="ECO:0000256" key="1">
    <source>
        <dbReference type="SAM" id="MobiDB-lite"/>
    </source>
</evidence>
<gene>
    <name evidence="3" type="ORF">PHYBOEH_005067</name>
</gene>
<evidence type="ECO:0000313" key="4">
    <source>
        <dbReference type="Proteomes" id="UP000693981"/>
    </source>
</evidence>
<keyword evidence="4" id="KW-1185">Reference proteome</keyword>
<feature type="signal peptide" evidence="2">
    <location>
        <begin position="1"/>
        <end position="20"/>
    </location>
</feature>
<dbReference type="OrthoDB" id="298672at2759"/>
<protein>
    <recommendedName>
        <fullName evidence="5">Thioredoxin domain-containing protein</fullName>
    </recommendedName>
</protein>
<reference evidence="3" key="1">
    <citation type="submission" date="2021-02" db="EMBL/GenBank/DDBJ databases">
        <authorList>
            <person name="Palmer J.M."/>
        </authorList>
    </citation>
    <scope>NUCLEOTIDE SEQUENCE</scope>
    <source>
        <strain evidence="3">SCRP23</strain>
    </source>
</reference>
<dbReference type="PANTHER" id="PTHR45184:SF1">
    <property type="entry name" value="DNAJ PROTEIN ERDJ3A"/>
    <property type="match status" value="1"/>
</dbReference>
<evidence type="ECO:0008006" key="5">
    <source>
        <dbReference type="Google" id="ProtNLM"/>
    </source>
</evidence>
<keyword evidence="2" id="KW-0732">Signal</keyword>
<comment type="caution">
    <text evidence="3">The sequence shown here is derived from an EMBL/GenBank/DDBJ whole genome shotgun (WGS) entry which is preliminary data.</text>
</comment>
<evidence type="ECO:0000256" key="2">
    <source>
        <dbReference type="SAM" id="SignalP"/>
    </source>
</evidence>
<feature type="region of interest" description="Disordered" evidence="1">
    <location>
        <begin position="709"/>
        <end position="756"/>
    </location>
</feature>
<dbReference type="InterPro" id="IPR052842">
    <property type="entry name" value="ER_Co-chaperone"/>
</dbReference>
<proteinExistence type="predicted"/>
<dbReference type="PANTHER" id="PTHR45184">
    <property type="entry name" value="DNAJ PROTEIN ERDJ3A"/>
    <property type="match status" value="1"/>
</dbReference>
<dbReference type="Proteomes" id="UP000693981">
    <property type="component" value="Unassembled WGS sequence"/>
</dbReference>
<feature type="compositionally biased region" description="Basic residues" evidence="1">
    <location>
        <begin position="729"/>
        <end position="756"/>
    </location>
</feature>
<organism evidence="3 4">
    <name type="scientific">Phytophthora boehmeriae</name>
    <dbReference type="NCBI Taxonomy" id="109152"/>
    <lineage>
        <taxon>Eukaryota</taxon>
        <taxon>Sar</taxon>
        <taxon>Stramenopiles</taxon>
        <taxon>Oomycota</taxon>
        <taxon>Peronosporomycetes</taxon>
        <taxon>Peronosporales</taxon>
        <taxon>Peronosporaceae</taxon>
        <taxon>Phytophthora</taxon>
    </lineage>
</organism>
<sequence length="756" mass="84177">MPRILFVALCLCLSWLHSCALETITTSEQVAAVERSARVHTLLVLASEDKKEDEEDKSIEELATIAYPGLLELEKELDGLVTFSVVDVAPRHKNSLVKKWQLQNAPALIIYKDPPKENPYTGKLYRDAKVTGVDILLHPKKLKKMLKSAIPEDFVDEIDTLQTFEELVDKKTPEESVVVLISKQKHPTPMYRALAAEFYQNGLKFVFLNKKKEGAEEVMQKLKVEDVPAMVVVRSMTEHIVLASEHMKTYKELKGFVQPFATAEEIKGSSEKNDKQKSASSIKFFTSSDFDDLVLKSDLIWVVEFMDSEREQAVTEDEWKKTFTDVHRKAGMVALGAVSCMKEAELCGRFGGPGARVFPLTLTEEKKLKRGETLAQTFKTTDEAKEVAIETIPDLTVTVESAADLNAFIARARGNQALPILFFTSKKTTPPMMKALVLSIPSQKVMLAVIPDADPDVKQQFLVKSSASTSMVCLVPTAPDPANPTAAPFGIVAYQKKMMGPFTYPNIMQFVLQVLAQYPHPQDVTPESENVDFSSMDEASAKSLVPYLTKENIDTLCGGNKICAIGFFEDHQDTLSDPESRLSKLWTTFARVAAQSKQNREPFFFMWVNGKCQKEFAEAFEVGLFQMPTVAVYSPSKQRYATNVGLFDEENVAAFLKSVLSGSIGTAPIGNVPQLGQECSFDDIQEIAVGADGVTAEDDEDLDDMLSEIISDEKHQRDELEKELASERKAKKSKKGKKSKKSKKKSKKKKGARDEL</sequence>
<accession>A0A8T1WPR5</accession>
<feature type="chain" id="PRO_5035721053" description="Thioredoxin domain-containing protein" evidence="2">
    <location>
        <begin position="21"/>
        <end position="756"/>
    </location>
</feature>
<feature type="compositionally biased region" description="Basic and acidic residues" evidence="1">
    <location>
        <begin position="711"/>
        <end position="728"/>
    </location>
</feature>
<name>A0A8T1WPR5_9STRA</name>
<dbReference type="AlphaFoldDB" id="A0A8T1WPR5"/>